<keyword evidence="4 10" id="KW-0902">Two-component regulatory system</keyword>
<evidence type="ECO:0000256" key="3">
    <source>
        <dbReference type="ARBA" id="ARBA00022553"/>
    </source>
</evidence>
<keyword evidence="8 10" id="KW-0804">Transcription</keyword>
<evidence type="ECO:0000256" key="9">
    <source>
        <dbReference type="ARBA" id="ARBA00024867"/>
    </source>
</evidence>
<accession>A0ABR7HVT2</accession>
<evidence type="ECO:0000256" key="6">
    <source>
        <dbReference type="ARBA" id="ARBA00023125"/>
    </source>
</evidence>
<proteinExistence type="predicted"/>
<dbReference type="InterPro" id="IPR051271">
    <property type="entry name" value="2C-system_Tx_regulators"/>
</dbReference>
<name>A0ABR7HVT2_9FIRM</name>
<evidence type="ECO:0000313" key="13">
    <source>
        <dbReference type="EMBL" id="MBC5731580.1"/>
    </source>
</evidence>
<dbReference type="PANTHER" id="PTHR45526:SF1">
    <property type="entry name" value="TRANSCRIPTIONAL REGULATORY PROTEIN DCUR-RELATED"/>
    <property type="match status" value="1"/>
</dbReference>
<keyword evidence="5 10" id="KW-0805">Transcription regulation</keyword>
<dbReference type="PROSITE" id="PS50110">
    <property type="entry name" value="RESPONSE_REGULATORY"/>
    <property type="match status" value="1"/>
</dbReference>
<comment type="caution">
    <text evidence="13">The sequence shown here is derived from an EMBL/GenBank/DDBJ whole genome shotgun (WGS) entry which is preliminary data.</text>
</comment>
<dbReference type="Gene3D" id="3.40.50.2300">
    <property type="match status" value="1"/>
</dbReference>
<evidence type="ECO:0000256" key="4">
    <source>
        <dbReference type="ARBA" id="ARBA00023012"/>
    </source>
</evidence>
<keyword evidence="7 10" id="KW-0010">Activator</keyword>
<keyword evidence="2 10" id="KW-0963">Cytoplasm</keyword>
<evidence type="ECO:0000256" key="8">
    <source>
        <dbReference type="ARBA" id="ARBA00023163"/>
    </source>
</evidence>
<dbReference type="Pfam" id="PF00072">
    <property type="entry name" value="Response_reg"/>
    <property type="match status" value="1"/>
</dbReference>
<evidence type="ECO:0000259" key="12">
    <source>
        <dbReference type="PROSITE" id="PS50110"/>
    </source>
</evidence>
<reference evidence="13 14" key="1">
    <citation type="submission" date="2020-08" db="EMBL/GenBank/DDBJ databases">
        <title>Genome public.</title>
        <authorList>
            <person name="Liu C."/>
            <person name="Sun Q."/>
        </authorList>
    </citation>
    <scope>NUCLEOTIDE SEQUENCE [LARGE SCALE GENOMIC DNA]</scope>
    <source>
        <strain evidence="13 14">New-38</strain>
    </source>
</reference>
<dbReference type="SUPFAM" id="SSF52172">
    <property type="entry name" value="CheY-like"/>
    <property type="match status" value="1"/>
</dbReference>
<comment type="subcellular location">
    <subcellularLocation>
        <location evidence="1 10">Cytoplasm</location>
    </subcellularLocation>
</comment>
<keyword evidence="14" id="KW-1185">Reference proteome</keyword>
<protein>
    <recommendedName>
        <fullName evidence="10">Transcriptional regulatory protein</fullName>
    </recommendedName>
</protein>
<feature type="domain" description="Response regulatory" evidence="12">
    <location>
        <begin position="3"/>
        <end position="119"/>
    </location>
</feature>
<gene>
    <name evidence="13" type="ORF">H8S34_12195</name>
</gene>
<dbReference type="RefSeq" id="WP_101691360.1">
    <property type="nucleotide sequence ID" value="NZ_JACOPR010000008.1"/>
</dbReference>
<evidence type="ECO:0000256" key="11">
    <source>
        <dbReference type="PROSITE-ProRule" id="PRU00169"/>
    </source>
</evidence>
<dbReference type="InterPro" id="IPR024187">
    <property type="entry name" value="Sig_transdc_resp-reg_cit/mal"/>
</dbReference>
<evidence type="ECO:0000256" key="7">
    <source>
        <dbReference type="ARBA" id="ARBA00023159"/>
    </source>
</evidence>
<keyword evidence="6 10" id="KW-0238">DNA-binding</keyword>
<dbReference type="InterPro" id="IPR001789">
    <property type="entry name" value="Sig_transdc_resp-reg_receiver"/>
</dbReference>
<organism evidence="13 14">
    <name type="scientific">Pseudoflavonifractor hominis</name>
    <dbReference type="NCBI Taxonomy" id="2763059"/>
    <lineage>
        <taxon>Bacteria</taxon>
        <taxon>Bacillati</taxon>
        <taxon>Bacillota</taxon>
        <taxon>Clostridia</taxon>
        <taxon>Eubacteriales</taxon>
        <taxon>Oscillospiraceae</taxon>
        <taxon>Pseudoflavonifractor</taxon>
    </lineage>
</organism>
<dbReference type="PANTHER" id="PTHR45526">
    <property type="entry name" value="TRANSCRIPTIONAL REGULATORY PROTEIN DPIA"/>
    <property type="match status" value="1"/>
</dbReference>
<dbReference type="PIRSF" id="PIRSF006171">
    <property type="entry name" value="RR_citrat_malat"/>
    <property type="match status" value="1"/>
</dbReference>
<dbReference type="EMBL" id="JACOPR010000008">
    <property type="protein sequence ID" value="MBC5731580.1"/>
    <property type="molecule type" value="Genomic_DNA"/>
</dbReference>
<evidence type="ECO:0000256" key="2">
    <source>
        <dbReference type="ARBA" id="ARBA00022490"/>
    </source>
</evidence>
<evidence type="ECO:0000256" key="10">
    <source>
        <dbReference type="PIRNR" id="PIRNR006171"/>
    </source>
</evidence>
<feature type="modified residue" description="4-aspartylphosphate" evidence="11">
    <location>
        <position position="54"/>
    </location>
</feature>
<evidence type="ECO:0000256" key="5">
    <source>
        <dbReference type="ARBA" id="ARBA00023015"/>
    </source>
</evidence>
<evidence type="ECO:0000313" key="14">
    <source>
        <dbReference type="Proteomes" id="UP000660021"/>
    </source>
</evidence>
<dbReference type="InterPro" id="IPR011006">
    <property type="entry name" value="CheY-like_superfamily"/>
</dbReference>
<comment type="function">
    <text evidence="9">May play the central regulatory role in sporulation. It may be an element of the effector pathway responsible for the activation of sporulation genes in response to nutritional stress. Spo0A may act in concert with spo0H (a sigma factor) to control the expression of some genes that are critical to the sporulation process.</text>
</comment>
<dbReference type="SMART" id="SM00448">
    <property type="entry name" value="REC"/>
    <property type="match status" value="1"/>
</dbReference>
<dbReference type="Proteomes" id="UP000660021">
    <property type="component" value="Unassembled WGS sequence"/>
</dbReference>
<sequence length="225" mass="25248">MYQVVIVEDDPMVSLLDKTFTEKDPRFTVIQTFSEGRSALEWLSCHPADLLILDVYMPLLTGMELLHELRAREIESDVIMVTAANDAKTVDALLKLGVVDYLVKPFTWERFQQALDTFCRHRQAVAGEAVSQDALDQLFAPSASSPEHPVPKGVQESTLERIRTCLRTAPPQGLPSESISRQTGLSVVTVRRYMNYLVERGEVVSSVNYDTGGRPCRLYRYPGLA</sequence>
<keyword evidence="3 11" id="KW-0597">Phosphoprotein</keyword>
<evidence type="ECO:0000256" key="1">
    <source>
        <dbReference type="ARBA" id="ARBA00004496"/>
    </source>
</evidence>